<dbReference type="PANTHER" id="PTHR19308:SF53">
    <property type="entry name" value="CERAMIDE TRANSFER PROTEIN"/>
    <property type="match status" value="1"/>
</dbReference>
<dbReference type="OrthoDB" id="2344588at2759"/>
<protein>
    <submittedName>
        <fullName evidence="2">START domain protein</fullName>
    </submittedName>
</protein>
<feature type="domain" description="START" evidence="1">
    <location>
        <begin position="1"/>
        <end position="165"/>
    </location>
</feature>
<dbReference type="Pfam" id="PF01852">
    <property type="entry name" value="START"/>
    <property type="match status" value="1"/>
</dbReference>
<dbReference type="SUPFAM" id="SSF55961">
    <property type="entry name" value="Bet v1-like"/>
    <property type="match status" value="1"/>
</dbReference>
<dbReference type="Proteomes" id="UP000054047">
    <property type="component" value="Unassembled WGS sequence"/>
</dbReference>
<keyword evidence="3" id="KW-1185">Reference proteome</keyword>
<proteinExistence type="predicted"/>
<evidence type="ECO:0000259" key="1">
    <source>
        <dbReference type="PROSITE" id="PS50848"/>
    </source>
</evidence>
<reference evidence="2 3" key="1">
    <citation type="submission" date="2013-12" db="EMBL/GenBank/DDBJ databases">
        <title>Draft genome of the parsitic nematode Ancylostoma duodenale.</title>
        <authorList>
            <person name="Mitreva M."/>
        </authorList>
    </citation>
    <scope>NUCLEOTIDE SEQUENCE [LARGE SCALE GENOMIC DNA]</scope>
    <source>
        <strain evidence="2 3">Zhejiang</strain>
    </source>
</reference>
<name>A0A0C2G7X8_9BILA</name>
<dbReference type="GO" id="GO:0008289">
    <property type="term" value="F:lipid binding"/>
    <property type="evidence" value="ECO:0007669"/>
    <property type="project" value="InterPro"/>
</dbReference>
<sequence>MYTREETAEGGLPVDPLKAVHQVQGVTALEFMHYFYDDKYKMDWDHTLNGMNVVERISRDTMVLHQKHKTVWPAAPRESLFVSHIRRVDDLKTEGAYDLYIVCNKDVSRTDVPVTSSSGVRVGLTVSMICETVVKNGKALSELSRDDVQCNIIYVSQGKSPNFMC</sequence>
<evidence type="ECO:0000313" key="2">
    <source>
        <dbReference type="EMBL" id="KIH53151.1"/>
    </source>
</evidence>
<accession>A0A0C2G7X8</accession>
<dbReference type="EMBL" id="KN741935">
    <property type="protein sequence ID" value="KIH53151.1"/>
    <property type="molecule type" value="Genomic_DNA"/>
</dbReference>
<dbReference type="GO" id="GO:0005737">
    <property type="term" value="C:cytoplasm"/>
    <property type="evidence" value="ECO:0007669"/>
    <property type="project" value="UniProtKB-ARBA"/>
</dbReference>
<dbReference type="PANTHER" id="PTHR19308">
    <property type="entry name" value="PHOSPHATIDYLCHOLINE TRANSFER PROTEIN"/>
    <property type="match status" value="1"/>
</dbReference>
<gene>
    <name evidence="2" type="ORF">ANCDUO_16731</name>
</gene>
<dbReference type="InterPro" id="IPR023393">
    <property type="entry name" value="START-like_dom_sf"/>
</dbReference>
<dbReference type="InterPro" id="IPR051213">
    <property type="entry name" value="START_lipid_transfer"/>
</dbReference>
<dbReference type="PROSITE" id="PS50848">
    <property type="entry name" value="START"/>
    <property type="match status" value="1"/>
</dbReference>
<dbReference type="AlphaFoldDB" id="A0A0C2G7X8"/>
<evidence type="ECO:0000313" key="3">
    <source>
        <dbReference type="Proteomes" id="UP000054047"/>
    </source>
</evidence>
<dbReference type="GO" id="GO:0035621">
    <property type="term" value="P:ER to Golgi ceramide transport"/>
    <property type="evidence" value="ECO:0007669"/>
    <property type="project" value="TreeGrafter"/>
</dbReference>
<organism evidence="2 3">
    <name type="scientific">Ancylostoma duodenale</name>
    <dbReference type="NCBI Taxonomy" id="51022"/>
    <lineage>
        <taxon>Eukaryota</taxon>
        <taxon>Metazoa</taxon>
        <taxon>Ecdysozoa</taxon>
        <taxon>Nematoda</taxon>
        <taxon>Chromadorea</taxon>
        <taxon>Rhabditida</taxon>
        <taxon>Rhabditina</taxon>
        <taxon>Rhabditomorpha</taxon>
        <taxon>Strongyloidea</taxon>
        <taxon>Ancylostomatidae</taxon>
        <taxon>Ancylostomatinae</taxon>
        <taxon>Ancylostoma</taxon>
    </lineage>
</organism>
<dbReference type="InterPro" id="IPR002913">
    <property type="entry name" value="START_lipid-bd_dom"/>
</dbReference>
<dbReference type="Gene3D" id="3.30.530.20">
    <property type="match status" value="1"/>
</dbReference>